<feature type="signal peptide" evidence="1">
    <location>
        <begin position="1"/>
        <end position="25"/>
    </location>
</feature>
<comment type="caution">
    <text evidence="2">The sequence shown here is derived from an EMBL/GenBank/DDBJ whole genome shotgun (WGS) entry which is preliminary data.</text>
</comment>
<keyword evidence="3" id="KW-1185">Reference proteome</keyword>
<proteinExistence type="predicted"/>
<name>A0A3S0PBC6_9BACT</name>
<organism evidence="2 3">
    <name type="scientific">Prevotella koreensis</name>
    <dbReference type="NCBI Taxonomy" id="2490854"/>
    <lineage>
        <taxon>Bacteria</taxon>
        <taxon>Pseudomonadati</taxon>
        <taxon>Bacteroidota</taxon>
        <taxon>Bacteroidia</taxon>
        <taxon>Bacteroidales</taxon>
        <taxon>Prevotellaceae</taxon>
        <taxon>Prevotella</taxon>
    </lineage>
</organism>
<sequence>MTFPIFNYRLLVIALLMVASVSIHAQQPIPTDARAHNLSMQALIDQSLSKLQNATPEDFLNCIAEMKRIDAMFPDSIQPKYQIALQSLNFSVMNPHAPQTENLLAETEQTITNMKQMIVGRSNESLSDICTLSGFLYMVRIVQNPARNGQRYYIDVMQNFEKALKLNPNNQLAKRLQKKFFDGMKQQTER</sequence>
<dbReference type="OrthoDB" id="1150971at2"/>
<protein>
    <submittedName>
        <fullName evidence="2">Uncharacterized protein</fullName>
    </submittedName>
</protein>
<accession>A0A3S0PBC6</accession>
<dbReference type="RefSeq" id="WP_126678951.1">
    <property type="nucleotide sequence ID" value="NZ_RYYU01000001.1"/>
</dbReference>
<keyword evidence="1" id="KW-0732">Signal</keyword>
<dbReference type="EMBL" id="RYYU01000001">
    <property type="protein sequence ID" value="RUL59849.1"/>
    <property type="molecule type" value="Genomic_DNA"/>
</dbReference>
<gene>
    <name evidence="2" type="ORF">EHV08_08850</name>
</gene>
<dbReference type="AlphaFoldDB" id="A0A3S0PBC6"/>
<feature type="chain" id="PRO_5018665446" evidence="1">
    <location>
        <begin position="26"/>
        <end position="190"/>
    </location>
</feature>
<reference evidence="2 3" key="1">
    <citation type="submission" date="2018-12" db="EMBL/GenBank/DDBJ databases">
        <title>Genome sequencing of Prevotella sp. KCOM 3155 (= JS262).</title>
        <authorList>
            <person name="Kook J.-K."/>
            <person name="Park S.-N."/>
            <person name="Lim Y.K."/>
        </authorList>
    </citation>
    <scope>NUCLEOTIDE SEQUENCE [LARGE SCALE GENOMIC DNA]</scope>
    <source>
        <strain evidence="2 3">KCOM 3155</strain>
    </source>
</reference>
<evidence type="ECO:0000313" key="3">
    <source>
        <dbReference type="Proteomes" id="UP000278983"/>
    </source>
</evidence>
<evidence type="ECO:0000256" key="1">
    <source>
        <dbReference type="SAM" id="SignalP"/>
    </source>
</evidence>
<evidence type="ECO:0000313" key="2">
    <source>
        <dbReference type="EMBL" id="RUL59849.1"/>
    </source>
</evidence>
<dbReference type="Proteomes" id="UP000278983">
    <property type="component" value="Unassembled WGS sequence"/>
</dbReference>